<dbReference type="OrthoDB" id="754892at2759"/>
<evidence type="ECO:0000313" key="4">
    <source>
        <dbReference type="Proteomes" id="UP000652761"/>
    </source>
</evidence>
<keyword evidence="2" id="KW-1133">Transmembrane helix</keyword>
<keyword evidence="4" id="KW-1185">Reference proteome</keyword>
<protein>
    <recommendedName>
        <fullName evidence="5">Outer envelope membrane protein 7</fullName>
    </recommendedName>
</protein>
<evidence type="ECO:0000256" key="1">
    <source>
        <dbReference type="SAM" id="MobiDB-lite"/>
    </source>
</evidence>
<evidence type="ECO:0000313" key="3">
    <source>
        <dbReference type="EMBL" id="MQL83195.1"/>
    </source>
</evidence>
<dbReference type="EMBL" id="NMUH01000681">
    <property type="protein sequence ID" value="MQL83195.1"/>
    <property type="molecule type" value="Genomic_DNA"/>
</dbReference>
<dbReference type="PANTHER" id="PTHR33982">
    <property type="entry name" value="OUTER ENVELOPE MEMBRANE PROTEIN 7-RELATED"/>
    <property type="match status" value="1"/>
</dbReference>
<dbReference type="PANTHER" id="PTHR33982:SF5">
    <property type="entry name" value="OUTER ENVELOPE MEMBRANE PROTEIN 7"/>
    <property type="match status" value="1"/>
</dbReference>
<gene>
    <name evidence="3" type="ORF">Taro_015686</name>
</gene>
<organism evidence="3 4">
    <name type="scientific">Colocasia esculenta</name>
    <name type="common">Wild taro</name>
    <name type="synonym">Arum esculentum</name>
    <dbReference type="NCBI Taxonomy" id="4460"/>
    <lineage>
        <taxon>Eukaryota</taxon>
        <taxon>Viridiplantae</taxon>
        <taxon>Streptophyta</taxon>
        <taxon>Embryophyta</taxon>
        <taxon>Tracheophyta</taxon>
        <taxon>Spermatophyta</taxon>
        <taxon>Magnoliopsida</taxon>
        <taxon>Liliopsida</taxon>
        <taxon>Araceae</taxon>
        <taxon>Aroideae</taxon>
        <taxon>Colocasieae</taxon>
        <taxon>Colocasia</taxon>
    </lineage>
</organism>
<keyword evidence="2" id="KW-0812">Transmembrane</keyword>
<comment type="caution">
    <text evidence="3">The sequence shown here is derived from an EMBL/GenBank/DDBJ whole genome shotgun (WGS) entry which is preliminary data.</text>
</comment>
<reference evidence="3" key="1">
    <citation type="submission" date="2017-07" db="EMBL/GenBank/DDBJ databases">
        <title>Taro Niue Genome Assembly and Annotation.</title>
        <authorList>
            <person name="Atibalentja N."/>
            <person name="Keating K."/>
            <person name="Fields C.J."/>
        </authorList>
    </citation>
    <scope>NUCLEOTIDE SEQUENCE</scope>
    <source>
        <strain evidence="3">Niue_2</strain>
        <tissue evidence="3">Leaf</tissue>
    </source>
</reference>
<feature type="region of interest" description="Disordered" evidence="1">
    <location>
        <begin position="40"/>
        <end position="81"/>
    </location>
</feature>
<dbReference type="GO" id="GO:0009707">
    <property type="term" value="C:chloroplast outer membrane"/>
    <property type="evidence" value="ECO:0007669"/>
    <property type="project" value="TreeGrafter"/>
</dbReference>
<name>A0A843UI75_COLES</name>
<sequence>MGQQRSSGFKSALVVAGGLAFAWLTIEMAFKPFLDRLRDSVAKSDPGRDPDGDGEDAGETSEPSSFASPSSEEGQAGKHEK</sequence>
<dbReference type="AlphaFoldDB" id="A0A843UI75"/>
<evidence type="ECO:0000256" key="2">
    <source>
        <dbReference type="SAM" id="Phobius"/>
    </source>
</evidence>
<feature type="compositionally biased region" description="Basic and acidic residues" evidence="1">
    <location>
        <begin position="40"/>
        <end position="51"/>
    </location>
</feature>
<feature type="compositionally biased region" description="Low complexity" evidence="1">
    <location>
        <begin position="60"/>
        <end position="73"/>
    </location>
</feature>
<dbReference type="Proteomes" id="UP000652761">
    <property type="component" value="Unassembled WGS sequence"/>
</dbReference>
<dbReference type="InterPro" id="IPR038944">
    <property type="entry name" value="OEP7-like"/>
</dbReference>
<keyword evidence="2" id="KW-0472">Membrane</keyword>
<proteinExistence type="predicted"/>
<feature type="transmembrane region" description="Helical" evidence="2">
    <location>
        <begin position="12"/>
        <end position="30"/>
    </location>
</feature>
<evidence type="ECO:0008006" key="5">
    <source>
        <dbReference type="Google" id="ProtNLM"/>
    </source>
</evidence>
<accession>A0A843UI75</accession>